<dbReference type="OrthoDB" id="2018246at2759"/>
<keyword evidence="14" id="KW-1185">Reference proteome</keyword>
<dbReference type="GO" id="GO:0035091">
    <property type="term" value="F:phosphatidylinositol binding"/>
    <property type="evidence" value="ECO:0007669"/>
    <property type="project" value="InterPro"/>
</dbReference>
<dbReference type="GO" id="GO:0006895">
    <property type="term" value="P:Golgi to endosome transport"/>
    <property type="evidence" value="ECO:0007669"/>
    <property type="project" value="TreeGrafter"/>
</dbReference>
<dbReference type="SMART" id="SM00288">
    <property type="entry name" value="VHS"/>
    <property type="match status" value="1"/>
</dbReference>
<evidence type="ECO:0000256" key="2">
    <source>
        <dbReference type="ARBA" id="ARBA00011446"/>
    </source>
</evidence>
<comment type="subunit">
    <text evidence="2">Component of the ESCRT-0 complex composed of HSE1 and VPS27.</text>
</comment>
<comment type="subcellular location">
    <subcellularLocation>
        <location evidence="1">Golgi apparatus</location>
        <location evidence="1">trans-Golgi network</location>
    </subcellularLocation>
</comment>
<dbReference type="FunFam" id="1.20.5.170:FF:000024">
    <property type="entry name" value="VHS domain-containing protein"/>
    <property type="match status" value="1"/>
</dbReference>
<dbReference type="InterPro" id="IPR038425">
    <property type="entry name" value="GAT_sf"/>
</dbReference>
<name>R0IYP8_EXST2</name>
<dbReference type="InterPro" id="IPR002014">
    <property type="entry name" value="VHS_dom"/>
</dbReference>
<dbReference type="SUPFAM" id="SSF49348">
    <property type="entry name" value="Clathrin adaptor appendage domain"/>
    <property type="match status" value="1"/>
</dbReference>
<evidence type="ECO:0000259" key="10">
    <source>
        <dbReference type="PROSITE" id="PS50179"/>
    </source>
</evidence>
<keyword evidence="5" id="KW-0333">Golgi apparatus</keyword>
<dbReference type="InterPro" id="IPR004152">
    <property type="entry name" value="GAT_dom"/>
</dbReference>
<evidence type="ECO:0000313" key="13">
    <source>
        <dbReference type="EMBL" id="EOA89651.1"/>
    </source>
</evidence>
<evidence type="ECO:0000256" key="5">
    <source>
        <dbReference type="ARBA" id="ARBA00023034"/>
    </source>
</evidence>
<dbReference type="SMART" id="SM00809">
    <property type="entry name" value="Alpha_adaptinC2"/>
    <property type="match status" value="1"/>
</dbReference>
<dbReference type="InterPro" id="IPR008152">
    <property type="entry name" value="Clathrin_a/b/g-adaptin_app_Ig"/>
</dbReference>
<dbReference type="InterPro" id="IPR008153">
    <property type="entry name" value="GAE_dom"/>
</dbReference>
<dbReference type="Pfam" id="PF02883">
    <property type="entry name" value="Alpha_adaptinC2"/>
    <property type="match status" value="1"/>
</dbReference>
<dbReference type="GO" id="GO:0043328">
    <property type="term" value="P:protein transport to vacuole involved in ubiquitin-dependent protein catabolic process via the multivesicular body sorting pathway"/>
    <property type="evidence" value="ECO:0007669"/>
    <property type="project" value="UniProtKB-ARBA"/>
</dbReference>
<keyword evidence="4" id="KW-0653">Protein transport</keyword>
<dbReference type="Proteomes" id="UP000016935">
    <property type="component" value="Unassembled WGS sequence"/>
</dbReference>
<dbReference type="GO" id="GO:0005829">
    <property type="term" value="C:cytosol"/>
    <property type="evidence" value="ECO:0007669"/>
    <property type="project" value="GOC"/>
</dbReference>
<evidence type="ECO:0000256" key="8">
    <source>
        <dbReference type="ARBA" id="ARBA00065344"/>
    </source>
</evidence>
<dbReference type="CDD" id="cd16998">
    <property type="entry name" value="VHS_GGA_fungi"/>
    <property type="match status" value="1"/>
</dbReference>
<feature type="domain" description="VHS" evidence="10">
    <location>
        <begin position="32"/>
        <end position="168"/>
    </location>
</feature>
<dbReference type="PANTHER" id="PTHR47180">
    <property type="entry name" value="ADP-RIBOSYLATION FACTOR-BINDING PROTEIN GGA1-RELATED"/>
    <property type="match status" value="1"/>
</dbReference>
<keyword evidence="6" id="KW-0175">Coiled coil</keyword>
<evidence type="ECO:0000256" key="1">
    <source>
        <dbReference type="ARBA" id="ARBA00004601"/>
    </source>
</evidence>
<dbReference type="Pfam" id="PF00790">
    <property type="entry name" value="VHS"/>
    <property type="match status" value="1"/>
</dbReference>
<dbReference type="FunFam" id="1.25.40.90:FF:000008">
    <property type="entry name" value="VHS domain protein"/>
    <property type="match status" value="1"/>
</dbReference>
<feature type="domain" description="GAE" evidence="11">
    <location>
        <begin position="530"/>
        <end position="646"/>
    </location>
</feature>
<dbReference type="STRING" id="671987.R0IYP8"/>
<dbReference type="AlphaFoldDB" id="R0IYP8"/>
<dbReference type="PANTHER" id="PTHR47180:SF1">
    <property type="entry name" value="ADP-RIBOSYLATION FACTOR-BINDING PROTEIN GGA1-RELATED"/>
    <property type="match status" value="1"/>
</dbReference>
<proteinExistence type="predicted"/>
<comment type="function">
    <text evidence="7">May play a role in the regulation of membrane traffic through the trans-Golgi network.</text>
</comment>
<feature type="domain" description="GAT" evidence="12">
    <location>
        <begin position="195"/>
        <end position="322"/>
    </location>
</feature>
<dbReference type="GO" id="GO:0043130">
    <property type="term" value="F:ubiquitin binding"/>
    <property type="evidence" value="ECO:0007669"/>
    <property type="project" value="InterPro"/>
</dbReference>
<gene>
    <name evidence="13" type="ORF">SETTUDRAFT_167480</name>
</gene>
<reference evidence="13 14" key="1">
    <citation type="journal article" date="2012" name="PLoS Pathog.">
        <title>Diverse lifestyles and strategies of plant pathogenesis encoded in the genomes of eighteen Dothideomycetes fungi.</title>
        <authorList>
            <person name="Ohm R.A."/>
            <person name="Feau N."/>
            <person name="Henrissat B."/>
            <person name="Schoch C.L."/>
            <person name="Horwitz B.A."/>
            <person name="Barry K.W."/>
            <person name="Condon B.J."/>
            <person name="Copeland A.C."/>
            <person name="Dhillon B."/>
            <person name="Glaser F."/>
            <person name="Hesse C.N."/>
            <person name="Kosti I."/>
            <person name="LaButti K."/>
            <person name="Lindquist E.A."/>
            <person name="Lucas S."/>
            <person name="Salamov A.A."/>
            <person name="Bradshaw R.E."/>
            <person name="Ciuffetti L."/>
            <person name="Hamelin R.C."/>
            <person name="Kema G.H.J."/>
            <person name="Lawrence C."/>
            <person name="Scott J.A."/>
            <person name="Spatafora J.W."/>
            <person name="Turgeon B.G."/>
            <person name="de Wit P.J.G.M."/>
            <person name="Zhong S."/>
            <person name="Goodwin S.B."/>
            <person name="Grigoriev I.V."/>
        </authorList>
    </citation>
    <scope>NUCLEOTIDE SEQUENCE [LARGE SCALE GENOMIC DNA]</scope>
    <source>
        <strain evidence="14">28A</strain>
    </source>
</reference>
<dbReference type="Gene3D" id="1.20.5.170">
    <property type="match status" value="1"/>
</dbReference>
<dbReference type="FunFam" id="1.20.58.160:FF:000003">
    <property type="entry name" value="VHS domain protein"/>
    <property type="match status" value="1"/>
</dbReference>
<dbReference type="Gene3D" id="2.60.40.1230">
    <property type="match status" value="1"/>
</dbReference>
<dbReference type="CDD" id="cd14235">
    <property type="entry name" value="GAT_GGA_fungi"/>
    <property type="match status" value="1"/>
</dbReference>
<evidence type="ECO:0000256" key="3">
    <source>
        <dbReference type="ARBA" id="ARBA00022448"/>
    </source>
</evidence>
<evidence type="ECO:0000256" key="6">
    <source>
        <dbReference type="ARBA" id="ARBA00023054"/>
    </source>
</evidence>
<organism evidence="13 14">
    <name type="scientific">Exserohilum turcicum (strain 28A)</name>
    <name type="common">Northern leaf blight fungus</name>
    <name type="synonym">Setosphaeria turcica</name>
    <dbReference type="NCBI Taxonomy" id="671987"/>
    <lineage>
        <taxon>Eukaryota</taxon>
        <taxon>Fungi</taxon>
        <taxon>Dikarya</taxon>
        <taxon>Ascomycota</taxon>
        <taxon>Pezizomycotina</taxon>
        <taxon>Dothideomycetes</taxon>
        <taxon>Pleosporomycetidae</taxon>
        <taxon>Pleosporales</taxon>
        <taxon>Pleosporineae</taxon>
        <taxon>Pleosporaceae</taxon>
        <taxon>Exserohilum</taxon>
    </lineage>
</organism>
<dbReference type="PROSITE" id="PS50179">
    <property type="entry name" value="VHS"/>
    <property type="match status" value="1"/>
</dbReference>
<dbReference type="SUPFAM" id="SSF89009">
    <property type="entry name" value="GAT-like domain"/>
    <property type="match status" value="1"/>
</dbReference>
<sequence>MEAASARMAARDRYGIYGEAPTSPLQRYILQACDPQNFEPNLALNLEIADLINSKKGTAPREAAVTIVHYVNHRNQNVALLALNLLDICVKNCGYPFHLQISTKEFLNELVRRFPERPPIHSSRVQNKILELIEEWRQTICQTSRYKDDLGFIRDMHRLLSYKGYIFPEIRKEDAAVLNPSDSLRSAEEMAEEEREAQSAKLQELIRRGGPADLQEANKLMKVMAGYDTRNKTDWRAKAAEEVGKIQQKARILEEMLQSYRPGDEIKEGDVFEELANALQNAQPKIQKMCEEDSEDHEAVAKLFEINDSIHRTIERYKLFKKGDIEAANNIPQGTLGRSGAGVSQGPNNTLNLIDFGDPEPTPQAGQSSQPPAAGNALEDDLLGLSLSGEAYGQSGSIALGGSNGSVLGMSGMAVPQSQAPQKASNQAITNLFTAGPKPSQPPVASPPLSTFSTPPPQPARTPDPFAALASTPRQASPFQYQQSVKPPAPASGVVDLLGGGASAPTTNLTQSTTNAANDDEEWDFASSVPDTSKELTVTNTSINILFNVSRESDTVLLIQSRISNNTPLPVSGLTLQVAASKGAQLQLEPQSGVNLGPNQRFGITQNIHVKNVQSGSGNNVKMRWKASYSLGGQQKNEMGEIASLGVL</sequence>
<evidence type="ECO:0000256" key="4">
    <source>
        <dbReference type="ARBA" id="ARBA00022927"/>
    </source>
</evidence>
<keyword evidence="3" id="KW-0813">Transport</keyword>
<dbReference type="GO" id="GO:0005802">
    <property type="term" value="C:trans-Golgi network"/>
    <property type="evidence" value="ECO:0007669"/>
    <property type="project" value="TreeGrafter"/>
</dbReference>
<dbReference type="SUPFAM" id="SSF48464">
    <property type="entry name" value="ENTH/VHS domain"/>
    <property type="match status" value="1"/>
</dbReference>
<dbReference type="EMBL" id="KB908504">
    <property type="protein sequence ID" value="EOA89651.1"/>
    <property type="molecule type" value="Genomic_DNA"/>
</dbReference>
<dbReference type="InterPro" id="IPR052653">
    <property type="entry name" value="ARF-binding"/>
</dbReference>
<dbReference type="InterPro" id="IPR013041">
    <property type="entry name" value="Clathrin_app_Ig-like_sf"/>
</dbReference>
<feature type="region of interest" description="Disordered" evidence="9">
    <location>
        <begin position="432"/>
        <end position="466"/>
    </location>
</feature>
<dbReference type="GeneID" id="19400193"/>
<dbReference type="Pfam" id="PF03127">
    <property type="entry name" value="GAT"/>
    <property type="match status" value="1"/>
</dbReference>
<evidence type="ECO:0000259" key="11">
    <source>
        <dbReference type="PROSITE" id="PS50180"/>
    </source>
</evidence>
<comment type="subunit">
    <text evidence="8">Binds to ARF1 and ARF2.</text>
</comment>
<dbReference type="eggNOG" id="KOG1087">
    <property type="taxonomic scope" value="Eukaryota"/>
</dbReference>
<feature type="region of interest" description="Disordered" evidence="9">
    <location>
        <begin position="332"/>
        <end position="377"/>
    </location>
</feature>
<dbReference type="Gene3D" id="1.20.58.160">
    <property type="match status" value="1"/>
</dbReference>
<dbReference type="InterPro" id="IPR008942">
    <property type="entry name" value="ENTH_VHS"/>
</dbReference>
<dbReference type="PROSITE" id="PS50180">
    <property type="entry name" value="GAE"/>
    <property type="match status" value="1"/>
</dbReference>
<evidence type="ECO:0000259" key="12">
    <source>
        <dbReference type="PROSITE" id="PS50909"/>
    </source>
</evidence>
<evidence type="ECO:0000256" key="7">
    <source>
        <dbReference type="ARBA" id="ARBA00053552"/>
    </source>
</evidence>
<dbReference type="HOGENOM" id="CLU_017092_0_0_1"/>
<evidence type="ECO:0000256" key="9">
    <source>
        <dbReference type="SAM" id="MobiDB-lite"/>
    </source>
</evidence>
<dbReference type="PROSITE" id="PS50909">
    <property type="entry name" value="GAT"/>
    <property type="match status" value="1"/>
</dbReference>
<reference evidence="13 14" key="2">
    <citation type="journal article" date="2013" name="PLoS Genet.">
        <title>Comparative genome structure, secondary metabolite, and effector coding capacity across Cochliobolus pathogens.</title>
        <authorList>
            <person name="Condon B.J."/>
            <person name="Leng Y."/>
            <person name="Wu D."/>
            <person name="Bushley K.E."/>
            <person name="Ohm R.A."/>
            <person name="Otillar R."/>
            <person name="Martin J."/>
            <person name="Schackwitz W."/>
            <person name="Grimwood J."/>
            <person name="MohdZainudin N."/>
            <person name="Xue C."/>
            <person name="Wang R."/>
            <person name="Manning V.A."/>
            <person name="Dhillon B."/>
            <person name="Tu Z.J."/>
            <person name="Steffenson B.J."/>
            <person name="Salamov A."/>
            <person name="Sun H."/>
            <person name="Lowry S."/>
            <person name="LaButti K."/>
            <person name="Han J."/>
            <person name="Copeland A."/>
            <person name="Lindquist E."/>
            <person name="Barry K."/>
            <person name="Schmutz J."/>
            <person name="Baker S.E."/>
            <person name="Ciuffetti L.M."/>
            <person name="Grigoriev I.V."/>
            <person name="Zhong S."/>
            <person name="Turgeon B.G."/>
        </authorList>
    </citation>
    <scope>NUCLEOTIDE SEQUENCE [LARGE SCALE GENOMIC DNA]</scope>
    <source>
        <strain evidence="14">28A</strain>
    </source>
</reference>
<dbReference type="Gene3D" id="1.25.40.90">
    <property type="match status" value="1"/>
</dbReference>
<dbReference type="GO" id="GO:0006896">
    <property type="term" value="P:Golgi to vacuole transport"/>
    <property type="evidence" value="ECO:0007669"/>
    <property type="project" value="UniProtKB-ARBA"/>
</dbReference>
<accession>R0IYP8</accession>
<evidence type="ECO:0000313" key="14">
    <source>
        <dbReference type="Proteomes" id="UP000016935"/>
    </source>
</evidence>
<dbReference type="RefSeq" id="XP_008022618.1">
    <property type="nucleotide sequence ID" value="XM_008024427.1"/>
</dbReference>
<protein>
    <submittedName>
        <fullName evidence="13">Uncharacterized protein</fullName>
    </submittedName>
</protein>